<evidence type="ECO:0000256" key="10">
    <source>
        <dbReference type="ARBA" id="ARBA00023136"/>
    </source>
</evidence>
<dbReference type="Gene3D" id="3.30.460.20">
    <property type="entry name" value="CorA soluble domain-like"/>
    <property type="match status" value="1"/>
</dbReference>
<evidence type="ECO:0000256" key="6">
    <source>
        <dbReference type="ARBA" id="ARBA00022692"/>
    </source>
</evidence>
<keyword evidence="6 11" id="KW-0812">Transmembrane</keyword>
<reference evidence="12 13" key="1">
    <citation type="submission" date="2017-03" db="EMBL/GenBank/DDBJ databases">
        <title>Genome analysis of strain PAMC 26510.</title>
        <authorList>
            <person name="Oh H.-M."/>
            <person name="Yang J.-A."/>
        </authorList>
    </citation>
    <scope>NUCLEOTIDE SEQUENCE [LARGE SCALE GENOMIC DNA]</scope>
    <source>
        <strain evidence="12 13">PAMC 26510</strain>
    </source>
</reference>
<dbReference type="GO" id="GO:0050897">
    <property type="term" value="F:cobalt ion binding"/>
    <property type="evidence" value="ECO:0007669"/>
    <property type="project" value="TreeGrafter"/>
</dbReference>
<dbReference type="InterPro" id="IPR002523">
    <property type="entry name" value="MgTranspt_CorA/ZnTranspt_ZntB"/>
</dbReference>
<keyword evidence="7" id="KW-0862">Zinc</keyword>
<dbReference type="GO" id="GO:0015087">
    <property type="term" value="F:cobalt ion transmembrane transporter activity"/>
    <property type="evidence" value="ECO:0007669"/>
    <property type="project" value="TreeGrafter"/>
</dbReference>
<dbReference type="Gene3D" id="1.20.58.340">
    <property type="entry name" value="Magnesium transport protein CorA, transmembrane region"/>
    <property type="match status" value="2"/>
</dbReference>
<dbReference type="Pfam" id="PF01544">
    <property type="entry name" value="CorA"/>
    <property type="match status" value="1"/>
</dbReference>
<dbReference type="GO" id="GO:0015095">
    <property type="term" value="F:magnesium ion transmembrane transporter activity"/>
    <property type="evidence" value="ECO:0007669"/>
    <property type="project" value="TreeGrafter"/>
</dbReference>
<keyword evidence="3" id="KW-0813">Transport</keyword>
<evidence type="ECO:0000256" key="5">
    <source>
        <dbReference type="ARBA" id="ARBA00022519"/>
    </source>
</evidence>
<proteinExistence type="inferred from homology"/>
<dbReference type="EMBL" id="NBTY01000144">
    <property type="protein sequence ID" value="OTP70036.1"/>
    <property type="molecule type" value="Genomic_DNA"/>
</dbReference>
<keyword evidence="5" id="KW-0997">Cell inner membrane</keyword>
<dbReference type="InterPro" id="IPR045861">
    <property type="entry name" value="CorA_cytoplasmic_dom"/>
</dbReference>
<comment type="caution">
    <text evidence="12">The sequence shown here is derived from an EMBL/GenBank/DDBJ whole genome shotgun (WGS) entry which is preliminary data.</text>
</comment>
<dbReference type="AlphaFoldDB" id="A0A242MFV9"/>
<dbReference type="GO" id="GO:0005886">
    <property type="term" value="C:plasma membrane"/>
    <property type="evidence" value="ECO:0007669"/>
    <property type="project" value="UniProtKB-SubCell"/>
</dbReference>
<protein>
    <submittedName>
        <fullName evidence="12">Magnesium and cobalt transport protein CorA</fullName>
    </submittedName>
</protein>
<dbReference type="InterPro" id="IPR045863">
    <property type="entry name" value="CorA_TM1_TM2"/>
</dbReference>
<evidence type="ECO:0000256" key="1">
    <source>
        <dbReference type="ARBA" id="ARBA00004651"/>
    </source>
</evidence>
<keyword evidence="10 11" id="KW-0472">Membrane</keyword>
<comment type="subcellular location">
    <subcellularLocation>
        <location evidence="1">Cell membrane</location>
        <topology evidence="1">Multi-pass membrane protein</topology>
    </subcellularLocation>
</comment>
<dbReference type="GO" id="GO:0000287">
    <property type="term" value="F:magnesium ion binding"/>
    <property type="evidence" value="ECO:0007669"/>
    <property type="project" value="TreeGrafter"/>
</dbReference>
<evidence type="ECO:0000256" key="8">
    <source>
        <dbReference type="ARBA" id="ARBA00022989"/>
    </source>
</evidence>
<dbReference type="SUPFAM" id="SSF144083">
    <property type="entry name" value="Magnesium transport protein CorA, transmembrane region"/>
    <property type="match status" value="1"/>
</dbReference>
<evidence type="ECO:0000313" key="12">
    <source>
        <dbReference type="EMBL" id="OTP70036.1"/>
    </source>
</evidence>
<evidence type="ECO:0000256" key="9">
    <source>
        <dbReference type="ARBA" id="ARBA00023065"/>
    </source>
</evidence>
<evidence type="ECO:0000256" key="2">
    <source>
        <dbReference type="ARBA" id="ARBA00009765"/>
    </source>
</evidence>
<evidence type="ECO:0000313" key="13">
    <source>
        <dbReference type="Proteomes" id="UP000194546"/>
    </source>
</evidence>
<evidence type="ECO:0000256" key="11">
    <source>
        <dbReference type="SAM" id="Phobius"/>
    </source>
</evidence>
<name>A0A242MFV9_CABSO</name>
<dbReference type="PANTHER" id="PTHR46494:SF3">
    <property type="entry name" value="ZINC TRANSPORT PROTEIN ZNTB"/>
    <property type="match status" value="1"/>
</dbReference>
<dbReference type="Proteomes" id="UP000194546">
    <property type="component" value="Unassembled WGS sequence"/>
</dbReference>
<evidence type="ECO:0000256" key="4">
    <source>
        <dbReference type="ARBA" id="ARBA00022475"/>
    </source>
</evidence>
<evidence type="ECO:0000256" key="3">
    <source>
        <dbReference type="ARBA" id="ARBA00022448"/>
    </source>
</evidence>
<accession>A0A242MFV9</accession>
<organism evidence="12 13">
    <name type="scientific">Caballeronia sordidicola</name>
    <name type="common">Burkholderia sordidicola</name>
    <dbReference type="NCBI Taxonomy" id="196367"/>
    <lineage>
        <taxon>Bacteria</taxon>
        <taxon>Pseudomonadati</taxon>
        <taxon>Pseudomonadota</taxon>
        <taxon>Betaproteobacteria</taxon>
        <taxon>Burkholderiales</taxon>
        <taxon>Burkholderiaceae</taxon>
        <taxon>Caballeronia</taxon>
    </lineage>
</organism>
<dbReference type="PANTHER" id="PTHR46494">
    <property type="entry name" value="CORA FAMILY METAL ION TRANSPORTER (EUROFUNG)"/>
    <property type="match status" value="1"/>
</dbReference>
<comment type="similarity">
    <text evidence="2">Belongs to the CorA metal ion transporter (MIT) (TC 1.A.35) family.</text>
</comment>
<keyword evidence="4" id="KW-1003">Cell membrane</keyword>
<keyword evidence="8 11" id="KW-1133">Transmembrane helix</keyword>
<keyword evidence="9" id="KW-0406">Ion transport</keyword>
<sequence>MIRFHSPPPMTTALPYASDFSGLVCGFRFAEDAPGVHIDSDGALDWLAQCNAGQEAGDFVWLHFDLANGASERWMRTQLDLPDAFFETLRDGSHSTRIEHQEGALLAVINDVMFNFDVTPSEIATLWVYTREKLLVTARLKPLRSIDTLREAVRGGEVFRSTVELLIHLLRDQADLLVQIVRRTSIDIDKVEDRFLSMRAPATRSELGASRRVLVRLQRLLAPEPGSIFRLLARPPRWLQTLDLQDLRDATEEFSLVLGDVAGLVERIKLLQEEIAARLDEQSNRTLFTLTLVTVLALPINIVAGIMGMNVGGIPLAENKHGFWLMVAIVATFTVLAGWWAFYRRRGR</sequence>
<evidence type="ECO:0000256" key="7">
    <source>
        <dbReference type="ARBA" id="ARBA00022833"/>
    </source>
</evidence>
<dbReference type="SUPFAM" id="SSF143865">
    <property type="entry name" value="CorA soluble domain-like"/>
    <property type="match status" value="1"/>
</dbReference>
<gene>
    <name evidence="12" type="ORF">PAMC26510_26180</name>
</gene>
<feature type="transmembrane region" description="Helical" evidence="11">
    <location>
        <begin position="287"/>
        <end position="311"/>
    </location>
</feature>
<feature type="transmembrane region" description="Helical" evidence="11">
    <location>
        <begin position="323"/>
        <end position="343"/>
    </location>
</feature>
<dbReference type="CDD" id="cd12834">
    <property type="entry name" value="ZntB_u1"/>
    <property type="match status" value="1"/>
</dbReference>